<evidence type="ECO:0000256" key="5">
    <source>
        <dbReference type="ARBA" id="ARBA00023136"/>
    </source>
</evidence>
<dbReference type="GO" id="GO:0030234">
    <property type="term" value="F:enzyme regulator activity"/>
    <property type="evidence" value="ECO:0007669"/>
    <property type="project" value="TreeGrafter"/>
</dbReference>
<reference evidence="7 8" key="1">
    <citation type="submission" date="2015-08" db="EMBL/GenBank/DDBJ databases">
        <title>Ancestral chromatin configuration constrains chromatin evolution on differentiating sex chromosomes in Drosophila.</title>
        <authorList>
            <person name="Zhou Q."/>
            <person name="Bachtrog D."/>
        </authorList>
    </citation>
    <scope>NUCLEOTIDE SEQUENCE [LARGE SCALE GENOMIC DNA]</scope>
    <source>
        <tissue evidence="7">Whole larvae</tissue>
    </source>
</reference>
<dbReference type="GO" id="GO:0006123">
    <property type="term" value="P:mitochondrial electron transport, cytochrome c to oxygen"/>
    <property type="evidence" value="ECO:0007669"/>
    <property type="project" value="TreeGrafter"/>
</dbReference>
<proteinExistence type="inferred from homology"/>
<dbReference type="Proteomes" id="UP000494163">
    <property type="component" value="Chromosome 2R"/>
</dbReference>
<sequence>MINAYYAAVGAAENQRREFIKYDHLRRRTKRFPWGNGERSLFHNREVNALTEGYEA</sequence>
<dbReference type="SUPFAM" id="SSF81411">
    <property type="entry name" value="Mitochondrial cytochrome c oxidase subunit VIa"/>
    <property type="match status" value="1"/>
</dbReference>
<evidence type="ECO:0000313" key="8">
    <source>
        <dbReference type="Proteomes" id="UP000494163"/>
    </source>
</evidence>
<dbReference type="AlphaFoldDB" id="A0A0M4E6W0"/>
<accession>A0A0M4E6W0</accession>
<evidence type="ECO:0000256" key="4">
    <source>
        <dbReference type="ARBA" id="ARBA00023128"/>
    </source>
</evidence>
<gene>
    <name evidence="7" type="ORF">Dbus_chr2Rg1895</name>
</gene>
<organism evidence="7 8">
    <name type="scientific">Drosophila busckii</name>
    <name type="common">Fruit fly</name>
    <dbReference type="NCBI Taxonomy" id="30019"/>
    <lineage>
        <taxon>Eukaryota</taxon>
        <taxon>Metazoa</taxon>
        <taxon>Ecdysozoa</taxon>
        <taxon>Arthropoda</taxon>
        <taxon>Hexapoda</taxon>
        <taxon>Insecta</taxon>
        <taxon>Pterygota</taxon>
        <taxon>Neoptera</taxon>
        <taxon>Endopterygota</taxon>
        <taxon>Diptera</taxon>
        <taxon>Brachycera</taxon>
        <taxon>Muscomorpha</taxon>
        <taxon>Ephydroidea</taxon>
        <taxon>Drosophilidae</taxon>
        <taxon>Drosophila</taxon>
    </lineage>
</organism>
<keyword evidence="3" id="KW-0809">Transit peptide</keyword>
<evidence type="ECO:0000256" key="1">
    <source>
        <dbReference type="ARBA" id="ARBA00004273"/>
    </source>
</evidence>
<keyword evidence="5" id="KW-0472">Membrane</keyword>
<keyword evidence="4" id="KW-0496">Mitochondrion</keyword>
<evidence type="ECO:0000256" key="2">
    <source>
        <dbReference type="ARBA" id="ARBA00022792"/>
    </source>
</evidence>
<evidence type="ECO:0000256" key="3">
    <source>
        <dbReference type="ARBA" id="ARBA00022946"/>
    </source>
</evidence>
<dbReference type="STRING" id="30019.A0A0M4E6W0"/>
<evidence type="ECO:0000313" key="7">
    <source>
        <dbReference type="EMBL" id="ALC42316.1"/>
    </source>
</evidence>
<dbReference type="InterPro" id="IPR001349">
    <property type="entry name" value="Cyt_c_oxidase_su6a"/>
</dbReference>
<protein>
    <submittedName>
        <fullName evidence="7">CG30093</fullName>
    </submittedName>
</protein>
<comment type="subcellular location">
    <subcellularLocation>
        <location evidence="1">Mitochondrion inner membrane</location>
    </subcellularLocation>
</comment>
<dbReference type="OrthoDB" id="5947505at2759"/>
<dbReference type="Gene3D" id="4.10.95.10">
    <property type="entry name" value="Cytochrome c oxidase, subunit VIa"/>
    <property type="match status" value="1"/>
</dbReference>
<evidence type="ECO:0000256" key="6">
    <source>
        <dbReference type="RuleBase" id="RU004396"/>
    </source>
</evidence>
<comment type="similarity">
    <text evidence="6">Belongs to the cytochrome c oxidase subunit 6A family.</text>
</comment>
<dbReference type="PANTHER" id="PTHR11504">
    <property type="entry name" value="CYTOCHROME C OXIDASE POLYPEPTIDE VIA"/>
    <property type="match status" value="1"/>
</dbReference>
<keyword evidence="2" id="KW-0999">Mitochondrion inner membrane</keyword>
<dbReference type="PANTHER" id="PTHR11504:SF0">
    <property type="entry name" value="CYTOCHROME C OXIDASE SUBUNIT"/>
    <property type="match status" value="1"/>
</dbReference>
<dbReference type="InterPro" id="IPR036418">
    <property type="entry name" value="Cyt_c_oxidase_su6a_sf"/>
</dbReference>
<dbReference type="EMBL" id="CP012524">
    <property type="protein sequence ID" value="ALC42316.1"/>
    <property type="molecule type" value="Genomic_DNA"/>
</dbReference>
<keyword evidence="8" id="KW-1185">Reference proteome</keyword>
<dbReference type="GO" id="GO:0005743">
    <property type="term" value="C:mitochondrial inner membrane"/>
    <property type="evidence" value="ECO:0007669"/>
    <property type="project" value="UniProtKB-SubCell"/>
</dbReference>
<dbReference type="Pfam" id="PF02046">
    <property type="entry name" value="COX6A"/>
    <property type="match status" value="1"/>
</dbReference>
<name>A0A0M4E6W0_DROBS</name>